<dbReference type="CDD" id="cd03112">
    <property type="entry name" value="CobW-like"/>
    <property type="match status" value="1"/>
</dbReference>
<evidence type="ECO:0000313" key="11">
    <source>
        <dbReference type="Proteomes" id="UP001245370"/>
    </source>
</evidence>
<evidence type="ECO:0000313" key="10">
    <source>
        <dbReference type="Proteomes" id="UP001144397"/>
    </source>
</evidence>
<dbReference type="RefSeq" id="WP_281809142.1">
    <property type="nucleotide sequence ID" value="NZ_BSDO01000007.1"/>
</dbReference>
<dbReference type="Proteomes" id="UP001245370">
    <property type="component" value="Unassembled WGS sequence"/>
</dbReference>
<name>A0A9W6CRD4_XANFL</name>
<dbReference type="Gene3D" id="3.40.50.300">
    <property type="entry name" value="P-loop containing nucleotide triphosphate hydrolases"/>
    <property type="match status" value="1"/>
</dbReference>
<evidence type="ECO:0000313" key="9">
    <source>
        <dbReference type="EMBL" id="MDR6335874.1"/>
    </source>
</evidence>
<dbReference type="PANTHER" id="PTHR13748">
    <property type="entry name" value="COBW-RELATED"/>
    <property type="match status" value="1"/>
</dbReference>
<comment type="similarity">
    <text evidence="4">Belongs to the SIMIBI class G3E GTPase family. ZNG1 subfamily.</text>
</comment>
<comment type="caution">
    <text evidence="8">The sequence shown here is derived from an EMBL/GenBank/DDBJ whole genome shotgun (WGS) entry which is preliminary data.</text>
</comment>
<keyword evidence="1" id="KW-0547">Nucleotide-binding</keyword>
<dbReference type="InterPro" id="IPR051316">
    <property type="entry name" value="Zinc-reg_GTPase_activator"/>
</dbReference>
<sequence>MSDIPVVLVTGFLGAGKTTLLNDLLKRPAFRDTAVIINEAGDAGIDHALIETGSDEVMLLEGGCICCRMKGSLNATLNGLLRRRAMDDFAFRRVVVETSGLADPAPVLHALIADPLFNRHFSIAGVTTVVDAANFASTLAHHPEGMTQVALADRILISKADLATADQLAAAEREVAMLNPLAECHVLPASSRDGTLLWIDPRETPRPLARRFSATGVGHAVTTASLAFPGRLTQDQVDAWLDRVSDLFGAALLRLKGILHLVEVPQPVVLHGVQGLVYSPGLLANAAGDENRMVLIARGIEEQDLADALTLLAGMARPE</sequence>
<dbReference type="Pfam" id="PF02492">
    <property type="entry name" value="cobW"/>
    <property type="match status" value="1"/>
</dbReference>
<dbReference type="GO" id="GO:0005737">
    <property type="term" value="C:cytoplasm"/>
    <property type="evidence" value="ECO:0007669"/>
    <property type="project" value="TreeGrafter"/>
</dbReference>
<dbReference type="Gene3D" id="3.30.1220.10">
    <property type="entry name" value="CobW-like, C-terminal domain"/>
    <property type="match status" value="1"/>
</dbReference>
<accession>A0A9W6CRD4</accession>
<organism evidence="8 10">
    <name type="scientific">Xanthobacter flavus</name>
    <dbReference type="NCBI Taxonomy" id="281"/>
    <lineage>
        <taxon>Bacteria</taxon>
        <taxon>Pseudomonadati</taxon>
        <taxon>Pseudomonadota</taxon>
        <taxon>Alphaproteobacteria</taxon>
        <taxon>Hyphomicrobiales</taxon>
        <taxon>Xanthobacteraceae</taxon>
        <taxon>Xanthobacter</taxon>
    </lineage>
</organism>
<dbReference type="InterPro" id="IPR036627">
    <property type="entry name" value="CobW-likC_sf"/>
</dbReference>
<keyword evidence="3" id="KW-0143">Chaperone</keyword>
<gene>
    <name evidence="9" type="ORF">GGQ86_004372</name>
    <name evidence="8" type="ORF">XFLAVUS301_40390</name>
</gene>
<comment type="function">
    <text evidence="5">Zinc chaperone that directly transfers zinc cofactor to target proteins, thereby activating them. Zinc is transferred from the CXCC motif in the GTPase domain to the zinc binding site in target proteins in a process requiring GTP hydrolysis.</text>
</comment>
<evidence type="ECO:0000256" key="3">
    <source>
        <dbReference type="ARBA" id="ARBA00023186"/>
    </source>
</evidence>
<dbReference type="GeneID" id="95764811"/>
<dbReference type="InterPro" id="IPR003495">
    <property type="entry name" value="CobW/HypB/UreG_nucleotide-bd"/>
</dbReference>
<evidence type="ECO:0000256" key="4">
    <source>
        <dbReference type="ARBA" id="ARBA00034320"/>
    </source>
</evidence>
<proteinExistence type="inferred from homology"/>
<dbReference type="SUPFAM" id="SSF90002">
    <property type="entry name" value="Hypothetical protein YjiA, C-terminal domain"/>
    <property type="match status" value="1"/>
</dbReference>
<protein>
    <submittedName>
        <fullName evidence="8">Cobalamin biosynthesis protein CobW</fullName>
    </submittedName>
    <submittedName>
        <fullName evidence="9">G3E family GTPase</fullName>
    </submittedName>
</protein>
<reference evidence="9 11" key="2">
    <citation type="submission" date="2023-07" db="EMBL/GenBank/DDBJ databases">
        <title>Genomic Encyclopedia of Type Strains, Phase IV (KMG-IV): sequencing the most valuable type-strain genomes for metagenomic binning, comparative biology and taxonomic classification.</title>
        <authorList>
            <person name="Goeker M."/>
        </authorList>
    </citation>
    <scope>NUCLEOTIDE SEQUENCE [LARGE SCALE GENOMIC DNA]</scope>
    <source>
        <strain evidence="9 11">DSM 338</strain>
    </source>
</reference>
<dbReference type="Pfam" id="PF07683">
    <property type="entry name" value="CobW_C"/>
    <property type="match status" value="1"/>
</dbReference>
<evidence type="ECO:0000259" key="7">
    <source>
        <dbReference type="SMART" id="SM00833"/>
    </source>
</evidence>
<dbReference type="GO" id="GO:0000166">
    <property type="term" value="F:nucleotide binding"/>
    <property type="evidence" value="ECO:0007669"/>
    <property type="project" value="UniProtKB-KW"/>
</dbReference>
<dbReference type="PANTHER" id="PTHR13748:SF62">
    <property type="entry name" value="COBW DOMAIN-CONTAINING PROTEIN"/>
    <property type="match status" value="1"/>
</dbReference>
<evidence type="ECO:0000256" key="6">
    <source>
        <dbReference type="ARBA" id="ARBA00049117"/>
    </source>
</evidence>
<dbReference type="EMBL" id="JAVDPY010000009">
    <property type="protein sequence ID" value="MDR6335874.1"/>
    <property type="molecule type" value="Genomic_DNA"/>
</dbReference>
<evidence type="ECO:0000256" key="1">
    <source>
        <dbReference type="ARBA" id="ARBA00022741"/>
    </source>
</evidence>
<dbReference type="AlphaFoldDB" id="A0A9W6CRD4"/>
<dbReference type="EMBL" id="BSDO01000007">
    <property type="protein sequence ID" value="GLI24365.1"/>
    <property type="molecule type" value="Genomic_DNA"/>
</dbReference>
<dbReference type="SMART" id="SM00833">
    <property type="entry name" value="CobW_C"/>
    <property type="match status" value="1"/>
</dbReference>
<evidence type="ECO:0000256" key="2">
    <source>
        <dbReference type="ARBA" id="ARBA00022801"/>
    </source>
</evidence>
<keyword evidence="11" id="KW-1185">Reference proteome</keyword>
<reference evidence="8" key="1">
    <citation type="submission" date="2022-12" db="EMBL/GenBank/DDBJ databases">
        <title>Reference genome sequencing for broad-spectrum identification of bacterial and archaeal isolates by mass spectrometry.</title>
        <authorList>
            <person name="Sekiguchi Y."/>
            <person name="Tourlousse D.M."/>
        </authorList>
    </citation>
    <scope>NUCLEOTIDE SEQUENCE</scope>
    <source>
        <strain evidence="8">301</strain>
    </source>
</reference>
<comment type="catalytic activity">
    <reaction evidence="6">
        <text>GTP + H2O = GDP + phosphate + H(+)</text>
        <dbReference type="Rhea" id="RHEA:19669"/>
        <dbReference type="ChEBI" id="CHEBI:15377"/>
        <dbReference type="ChEBI" id="CHEBI:15378"/>
        <dbReference type="ChEBI" id="CHEBI:37565"/>
        <dbReference type="ChEBI" id="CHEBI:43474"/>
        <dbReference type="ChEBI" id="CHEBI:58189"/>
    </reaction>
    <physiologicalReaction direction="left-to-right" evidence="6">
        <dbReference type="Rhea" id="RHEA:19670"/>
    </physiologicalReaction>
</comment>
<dbReference type="SUPFAM" id="SSF52540">
    <property type="entry name" value="P-loop containing nucleoside triphosphate hydrolases"/>
    <property type="match status" value="1"/>
</dbReference>
<dbReference type="InterPro" id="IPR027417">
    <property type="entry name" value="P-loop_NTPase"/>
</dbReference>
<feature type="domain" description="CobW C-terminal" evidence="7">
    <location>
        <begin position="221"/>
        <end position="313"/>
    </location>
</feature>
<dbReference type="Proteomes" id="UP001144397">
    <property type="component" value="Unassembled WGS sequence"/>
</dbReference>
<dbReference type="InterPro" id="IPR011629">
    <property type="entry name" value="CobW-like_C"/>
</dbReference>
<keyword evidence="2" id="KW-0378">Hydrolase</keyword>
<evidence type="ECO:0000313" key="8">
    <source>
        <dbReference type="EMBL" id="GLI24365.1"/>
    </source>
</evidence>
<dbReference type="GO" id="GO:0016787">
    <property type="term" value="F:hydrolase activity"/>
    <property type="evidence" value="ECO:0007669"/>
    <property type="project" value="UniProtKB-KW"/>
</dbReference>
<evidence type="ECO:0000256" key="5">
    <source>
        <dbReference type="ARBA" id="ARBA00045658"/>
    </source>
</evidence>